<proteinExistence type="inferred from homology"/>
<evidence type="ECO:0000313" key="4">
    <source>
        <dbReference type="EMBL" id="RXK85749.1"/>
    </source>
</evidence>
<dbReference type="InterPro" id="IPR023997">
    <property type="entry name" value="TonB-dep_OMP_SusC/RagA_CS"/>
</dbReference>
<comment type="subcellular location">
    <subcellularLocation>
        <location evidence="1">Cell outer membrane</location>
        <topology evidence="1">Multi-pass membrane protein</topology>
    </subcellularLocation>
</comment>
<feature type="chain" id="PRO_5020743768" evidence="2">
    <location>
        <begin position="32"/>
        <end position="1067"/>
    </location>
</feature>
<accession>A0A4Q1DB73</accession>
<evidence type="ECO:0000256" key="1">
    <source>
        <dbReference type="PROSITE-ProRule" id="PRU01360"/>
    </source>
</evidence>
<dbReference type="InterPro" id="IPR018247">
    <property type="entry name" value="EF_Hand_1_Ca_BS"/>
</dbReference>
<reference evidence="4 5" key="1">
    <citation type="submission" date="2019-01" db="EMBL/GenBank/DDBJ databases">
        <title>Filimonas sp. strain TTM-71.</title>
        <authorList>
            <person name="Chen W.-M."/>
        </authorList>
    </citation>
    <scope>NUCLEOTIDE SEQUENCE [LARGE SCALE GENOMIC DNA]</scope>
    <source>
        <strain evidence="4 5">TTM-71</strain>
    </source>
</reference>
<dbReference type="InterPro" id="IPR008969">
    <property type="entry name" value="CarboxyPept-like_regulatory"/>
</dbReference>
<dbReference type="PROSITE" id="PS52016">
    <property type="entry name" value="TONB_DEPENDENT_REC_3"/>
    <property type="match status" value="1"/>
</dbReference>
<gene>
    <name evidence="4" type="ORF">ESB13_02740</name>
</gene>
<feature type="domain" description="TonB-dependent receptor plug" evidence="3">
    <location>
        <begin position="127"/>
        <end position="235"/>
    </location>
</feature>
<organism evidence="4 5">
    <name type="scientific">Filimonas effusa</name>
    <dbReference type="NCBI Taxonomy" id="2508721"/>
    <lineage>
        <taxon>Bacteria</taxon>
        <taxon>Pseudomonadati</taxon>
        <taxon>Bacteroidota</taxon>
        <taxon>Chitinophagia</taxon>
        <taxon>Chitinophagales</taxon>
        <taxon>Chitinophagaceae</taxon>
        <taxon>Filimonas</taxon>
    </lineage>
</organism>
<dbReference type="Gene3D" id="2.170.130.10">
    <property type="entry name" value="TonB-dependent receptor, plug domain"/>
    <property type="match status" value="1"/>
</dbReference>
<dbReference type="InterPro" id="IPR012910">
    <property type="entry name" value="Plug_dom"/>
</dbReference>
<dbReference type="SUPFAM" id="SSF49464">
    <property type="entry name" value="Carboxypeptidase regulatory domain-like"/>
    <property type="match status" value="1"/>
</dbReference>
<evidence type="ECO:0000259" key="3">
    <source>
        <dbReference type="Pfam" id="PF07715"/>
    </source>
</evidence>
<keyword evidence="2" id="KW-0732">Signal</keyword>
<dbReference type="PROSITE" id="PS00018">
    <property type="entry name" value="EF_HAND_1"/>
    <property type="match status" value="1"/>
</dbReference>
<keyword evidence="1" id="KW-0813">Transport</keyword>
<dbReference type="AlphaFoldDB" id="A0A4Q1DB73"/>
<evidence type="ECO:0000256" key="2">
    <source>
        <dbReference type="SAM" id="SignalP"/>
    </source>
</evidence>
<dbReference type="InterPro" id="IPR039426">
    <property type="entry name" value="TonB-dep_rcpt-like"/>
</dbReference>
<dbReference type="RefSeq" id="WP_129001501.1">
    <property type="nucleotide sequence ID" value="NZ_SDHZ01000001.1"/>
</dbReference>
<keyword evidence="1" id="KW-0472">Membrane</keyword>
<dbReference type="EMBL" id="SDHZ01000001">
    <property type="protein sequence ID" value="RXK85749.1"/>
    <property type="molecule type" value="Genomic_DNA"/>
</dbReference>
<dbReference type="Proteomes" id="UP000290545">
    <property type="component" value="Unassembled WGS sequence"/>
</dbReference>
<dbReference type="GO" id="GO:0009279">
    <property type="term" value="C:cell outer membrane"/>
    <property type="evidence" value="ECO:0007669"/>
    <property type="project" value="UniProtKB-SubCell"/>
</dbReference>
<keyword evidence="1" id="KW-1134">Transmembrane beta strand</keyword>
<keyword evidence="5" id="KW-1185">Reference proteome</keyword>
<dbReference type="Pfam" id="PF13715">
    <property type="entry name" value="CarbopepD_reg_2"/>
    <property type="match status" value="1"/>
</dbReference>
<keyword evidence="4" id="KW-0675">Receptor</keyword>
<name>A0A4Q1DB73_9BACT</name>
<comment type="similarity">
    <text evidence="1">Belongs to the TonB-dependent receptor family.</text>
</comment>
<dbReference type="InterPro" id="IPR037066">
    <property type="entry name" value="Plug_dom_sf"/>
</dbReference>
<dbReference type="Pfam" id="PF07715">
    <property type="entry name" value="Plug"/>
    <property type="match status" value="1"/>
</dbReference>
<dbReference type="FunFam" id="2.170.130.10:FF:000003">
    <property type="entry name" value="SusC/RagA family TonB-linked outer membrane protein"/>
    <property type="match status" value="1"/>
</dbReference>
<sequence length="1067" mass="117503">MEKKQWPKGGKTYILLLLFLFALCSGMSAVAQSEITVSGKVRGDSSALEGVTVALKGNTTKTILTGPGGTYSIKVPGNGSLVFSFIGYVTQEQRIEGNNNIDIKMVADAKALEDVVVSVGFGTQKKISMVSSITSVSPKELKGPTSNLTNMLAGRISGMVAFQRSGEPGADNASFFIRGLGSFGSGKVDPLILVDGIESSNTDLARLQPDDIASFSVLKDATAAAVYGARGANGVLIITTKSGVVGNTSLNARVENSISSNTRNFKLTDNITYMEAANEAALTRNSPGGLTYSQTKINRTKQGDNPLLYPDNNWIDLLIKDYTANQRYNFGLTGGGPKARYYLAGTYNVDNGLLKKNQLNGFNNNIKLLNYSIRSNIDLRFTSTTTAAVRLYGQFDDYNGPIGDRQDDGRMTSGGQKIFNQAIWSNPVMFPAVYPQEYLPFINHPLFGNKIIPGTIGSLYTNPYASMMSGYAQSNASTLQAQVEVKQDLGGITPGLSARVMGYTKRYAYFDMSRRYNPFFYSPVTYDDKNISGLLALNDGSTGSVGTTGTEFLSYDEGFKMVNSTFYTEAAVNYAHVFNTKHEVSGMVIGIVRNYLNGNAGSLDASLPARNLGLSGRFTYGYDTRYMAEFDFGYNGSEKFDASKRFGFFPSIGLAWNISHEAFFAPLTKVVNNLKLRGTYGIVGNDQIGRAIDRFFYLSSANMNVEDNRYNFGLDYGFRRNNIAVTRYANSDITWEKSRQLNIGMDLSLYNSLTLTVDAYRNNRSQILMNRSYIPTTMGLQAPVSANVGKARSSGVDIMLNYNKTVTRDLWVEARANMTYATSKILVYDEPTYGSKLSHLYHVGNSNAQAYGLIAERLFYDEKEVSNSPVQSYGEVMAGDIKYHDVDGDGQITNNDIVPIGYPTTPEIIYGFGFSLGYKGFDLSTFFQGSGRSSFFIDPQNISPFVRNGGAQNGLLSVVSEDHWSEDNRNSYAFWPRMSNYFVANNNQKSTWWMRDGTFLRLKTVEVGYSFSASLLKKIGFKSARAYVNGSNLFVWSRFKMWDPEMGGNGLGYPVQRVFNMGLNFNL</sequence>
<dbReference type="InterPro" id="IPR023996">
    <property type="entry name" value="TonB-dep_OMP_SusC/RagA"/>
</dbReference>
<dbReference type="OrthoDB" id="603589at2"/>
<dbReference type="NCBIfam" id="TIGR04056">
    <property type="entry name" value="OMP_RagA_SusC"/>
    <property type="match status" value="1"/>
</dbReference>
<keyword evidence="1" id="KW-0998">Cell outer membrane</keyword>
<dbReference type="SUPFAM" id="SSF56935">
    <property type="entry name" value="Porins"/>
    <property type="match status" value="1"/>
</dbReference>
<feature type="signal peptide" evidence="2">
    <location>
        <begin position="1"/>
        <end position="31"/>
    </location>
</feature>
<evidence type="ECO:0000313" key="5">
    <source>
        <dbReference type="Proteomes" id="UP000290545"/>
    </source>
</evidence>
<dbReference type="NCBIfam" id="TIGR04057">
    <property type="entry name" value="SusC_RagA_signa"/>
    <property type="match status" value="1"/>
</dbReference>
<keyword evidence="1" id="KW-0812">Transmembrane</keyword>
<protein>
    <submittedName>
        <fullName evidence="4">TonB-dependent receptor</fullName>
    </submittedName>
</protein>
<comment type="caution">
    <text evidence="4">The sequence shown here is derived from an EMBL/GenBank/DDBJ whole genome shotgun (WGS) entry which is preliminary data.</text>
</comment>